<feature type="compositionally biased region" description="Polar residues" evidence="1">
    <location>
        <begin position="179"/>
        <end position="190"/>
    </location>
</feature>
<dbReference type="EMBL" id="CP120370">
    <property type="protein sequence ID" value="WEX80971.1"/>
    <property type="molecule type" value="Genomic_DNA"/>
</dbReference>
<evidence type="ECO:0000256" key="1">
    <source>
        <dbReference type="SAM" id="MobiDB-lite"/>
    </source>
</evidence>
<gene>
    <name evidence="3" type="ORF">PYH38_000302</name>
</gene>
<dbReference type="RefSeq" id="WP_280731695.1">
    <property type="nucleotide sequence ID" value="NZ_CP120367.1"/>
</dbReference>
<organism evidence="3 4">
    <name type="scientific">Sinorhizobium numidicum</name>
    <dbReference type="NCBI Taxonomy" id="680248"/>
    <lineage>
        <taxon>Bacteria</taxon>
        <taxon>Pseudomonadati</taxon>
        <taxon>Pseudomonadota</taxon>
        <taxon>Alphaproteobacteria</taxon>
        <taxon>Hyphomicrobiales</taxon>
        <taxon>Rhizobiaceae</taxon>
        <taxon>Sinorhizobium/Ensifer group</taxon>
        <taxon>Sinorhizobium</taxon>
    </lineage>
</organism>
<protein>
    <submittedName>
        <fullName evidence="3">DUF995 domain-containing protein</fullName>
    </submittedName>
</protein>
<evidence type="ECO:0000313" key="3">
    <source>
        <dbReference type="EMBL" id="WEX80971.1"/>
    </source>
</evidence>
<name>A0ABY8CQN7_9HYPH</name>
<reference evidence="3 4" key="1">
    <citation type="submission" date="2023-03" db="EMBL/GenBank/DDBJ databases">
        <authorList>
            <person name="Kaur S."/>
            <person name="Espinosa-Saiz D."/>
            <person name="Velazquez E."/>
            <person name="Menendez E."/>
            <person name="diCenzo G.C."/>
        </authorList>
    </citation>
    <scope>NUCLEOTIDE SEQUENCE [LARGE SCALE GENOMIC DNA]</scope>
    <source>
        <strain evidence="3 4">LMG 27395</strain>
    </source>
</reference>
<accession>A0ABY8CQN7</accession>
<keyword evidence="2" id="KW-0732">Signal</keyword>
<sequence length="207" mass="23431">MTGKIFIDRKIPRSRTPLRTLGFGLAAIAAVTVQSPASAEDVMPKDTRPMTGAEVYMIFRGKSWKWANGAGRMQDEGRRFTAWTQSDTDASWAEGRWILTDSGQLCLKADWHSQTATSRDKTCFSHRILGSTIYQKREPAGEWYVFKHSKPAQSDEFNKLVKEDLVEAKLPIIQNFIASQPVQPEQSQPKARTVRPEHRHEQTGEAQ</sequence>
<proteinExistence type="predicted"/>
<keyword evidence="4" id="KW-1185">Reference proteome</keyword>
<dbReference type="Pfam" id="PF06191">
    <property type="entry name" value="DUF995"/>
    <property type="match status" value="1"/>
</dbReference>
<feature type="signal peptide" evidence="2">
    <location>
        <begin position="1"/>
        <end position="39"/>
    </location>
</feature>
<dbReference type="InterPro" id="IPR009337">
    <property type="entry name" value="DUF995"/>
</dbReference>
<feature type="chain" id="PRO_5047234564" evidence="2">
    <location>
        <begin position="40"/>
        <end position="207"/>
    </location>
</feature>
<evidence type="ECO:0000313" key="4">
    <source>
        <dbReference type="Proteomes" id="UP001235547"/>
    </source>
</evidence>
<feature type="region of interest" description="Disordered" evidence="1">
    <location>
        <begin position="179"/>
        <end position="207"/>
    </location>
</feature>
<feature type="compositionally biased region" description="Basic and acidic residues" evidence="1">
    <location>
        <begin position="194"/>
        <end position="207"/>
    </location>
</feature>
<dbReference type="Proteomes" id="UP001235547">
    <property type="component" value="Chromosome 2"/>
</dbReference>
<evidence type="ECO:0000256" key="2">
    <source>
        <dbReference type="SAM" id="SignalP"/>
    </source>
</evidence>